<evidence type="ECO:0000256" key="4">
    <source>
        <dbReference type="HAMAP-Rule" id="MF_01281"/>
    </source>
</evidence>
<feature type="binding site" evidence="4">
    <location>
        <position position="96"/>
    </location>
    <ligand>
        <name>substrate</name>
    </ligand>
</feature>
<dbReference type="OrthoDB" id="9807210at2"/>
<dbReference type="EC" id="3.5.4.31" evidence="4"/>
<proteinExistence type="inferred from homology"/>
<feature type="binding site" evidence="4">
    <location>
        <position position="190"/>
    </location>
    <ligand>
        <name>substrate</name>
    </ligand>
</feature>
<dbReference type="Pfam" id="PF01979">
    <property type="entry name" value="Amidohydro_1"/>
    <property type="match status" value="1"/>
</dbReference>
<dbReference type="InterPro" id="IPR023512">
    <property type="entry name" value="Deaminase_MtaD/DadD"/>
</dbReference>
<dbReference type="GO" id="GO:0046872">
    <property type="term" value="F:metal ion binding"/>
    <property type="evidence" value="ECO:0007669"/>
    <property type="project" value="UniProtKB-KW"/>
</dbReference>
<dbReference type="SUPFAM" id="SSF51338">
    <property type="entry name" value="Composite domain of metallo-dependent hydrolases"/>
    <property type="match status" value="1"/>
</dbReference>
<feature type="binding site" evidence="4">
    <location>
        <position position="217"/>
    </location>
    <ligand>
        <name>Zn(2+)</name>
        <dbReference type="ChEBI" id="CHEBI:29105"/>
    </ligand>
</feature>
<reference evidence="6 7" key="1">
    <citation type="submission" date="2016-02" db="EMBL/GenBank/DDBJ databases">
        <title>Comparison of Clostridium stercorarium subspecies using comparative genomics and transcriptomics.</title>
        <authorList>
            <person name="Schellenberg J."/>
            <person name="Thallinger G."/>
            <person name="Levin D.B."/>
            <person name="Zhang X."/>
            <person name="Alvare G."/>
            <person name="Fristensky B."/>
            <person name="Sparling R."/>
        </authorList>
    </citation>
    <scope>NUCLEOTIDE SEQUENCE [LARGE SCALE GENOMIC DNA]</scope>
    <source>
        <strain evidence="6 7">DSM 2910</strain>
    </source>
</reference>
<keyword evidence="1 4" id="KW-0479">Metal-binding</keyword>
<comment type="catalytic activity">
    <reaction evidence="4">
        <text>S-adenosyl-L-homocysteine + H2O + H(+) = S-inosyl-L-homocysteine + NH4(+)</text>
        <dbReference type="Rhea" id="RHEA:20716"/>
        <dbReference type="ChEBI" id="CHEBI:15377"/>
        <dbReference type="ChEBI" id="CHEBI:15378"/>
        <dbReference type="ChEBI" id="CHEBI:28938"/>
        <dbReference type="ChEBI" id="CHEBI:57856"/>
        <dbReference type="ChEBI" id="CHEBI:57985"/>
        <dbReference type="EC" id="3.5.4.28"/>
    </reaction>
</comment>
<dbReference type="AlphaFoldDB" id="A0A1B1YCS6"/>
<name>A0A1B1YCS6_THEST</name>
<dbReference type="PANTHER" id="PTHR43794:SF11">
    <property type="entry name" value="AMIDOHYDROLASE-RELATED DOMAIN-CONTAINING PROTEIN"/>
    <property type="match status" value="1"/>
</dbReference>
<dbReference type="InterPro" id="IPR006680">
    <property type="entry name" value="Amidohydro-rel"/>
</dbReference>
<evidence type="ECO:0000313" key="7">
    <source>
        <dbReference type="Proteomes" id="UP000092971"/>
    </source>
</evidence>
<feature type="binding site" evidence="4">
    <location>
        <position position="67"/>
    </location>
    <ligand>
        <name>Zn(2+)</name>
        <dbReference type="ChEBI" id="CHEBI:29105"/>
    </ligand>
</feature>
<dbReference type="InterPro" id="IPR032466">
    <property type="entry name" value="Metal_Hydrolase"/>
</dbReference>
<evidence type="ECO:0000313" key="6">
    <source>
        <dbReference type="EMBL" id="ANW98564.1"/>
    </source>
</evidence>
<dbReference type="SUPFAM" id="SSF51556">
    <property type="entry name" value="Metallo-dependent hydrolases"/>
    <property type="match status" value="1"/>
</dbReference>
<dbReference type="InterPro" id="IPR050287">
    <property type="entry name" value="MTA/SAH_deaminase"/>
</dbReference>
<protein>
    <recommendedName>
        <fullName evidence="4">5-methylthioadenosine/S-adenosylhomocysteine deaminase</fullName>
        <shortName evidence="4">MTA/SAH deaminase</shortName>
        <ecNumber evidence="4">3.5.4.28</ecNumber>
        <ecNumber evidence="4">3.5.4.31</ecNumber>
    </recommendedName>
</protein>
<dbReference type="Proteomes" id="UP000092971">
    <property type="component" value="Chromosome"/>
</dbReference>
<dbReference type="RefSeq" id="WP_034837835.1">
    <property type="nucleotide sequence ID" value="NZ_CP014672.1"/>
</dbReference>
<comment type="catalytic activity">
    <reaction evidence="4">
        <text>S-methyl-5'-thioadenosine + H2O + H(+) = S-methyl-5'-thioinosine + NH4(+)</text>
        <dbReference type="Rhea" id="RHEA:25025"/>
        <dbReference type="ChEBI" id="CHEBI:15377"/>
        <dbReference type="ChEBI" id="CHEBI:15378"/>
        <dbReference type="ChEBI" id="CHEBI:17509"/>
        <dbReference type="ChEBI" id="CHEBI:28938"/>
        <dbReference type="ChEBI" id="CHEBI:48595"/>
        <dbReference type="EC" id="3.5.4.31"/>
    </reaction>
</comment>
<feature type="binding site" evidence="4">
    <location>
        <position position="148"/>
    </location>
    <ligand>
        <name>substrate</name>
    </ligand>
</feature>
<evidence type="ECO:0000256" key="3">
    <source>
        <dbReference type="ARBA" id="ARBA00022833"/>
    </source>
</evidence>
<evidence type="ECO:0000259" key="5">
    <source>
        <dbReference type="Pfam" id="PF01979"/>
    </source>
</evidence>
<comment type="caution">
    <text evidence="4">Lacks conserved residue(s) required for the propagation of feature annotation.</text>
</comment>
<dbReference type="HAMAP" id="MF_01281">
    <property type="entry name" value="MTA_SAH_deamin"/>
    <property type="match status" value="1"/>
</dbReference>
<feature type="binding site" evidence="4">
    <location>
        <position position="220"/>
    </location>
    <ligand>
        <name>substrate</name>
    </ligand>
</feature>
<dbReference type="EC" id="3.5.4.28" evidence="4"/>
<comment type="cofactor">
    <cofactor evidence="4">
        <name>Zn(2+)</name>
        <dbReference type="ChEBI" id="CHEBI:29105"/>
    </cofactor>
    <text evidence="4">Binds 1 zinc ion per subunit.</text>
</comment>
<feature type="binding site" evidence="4">
    <location>
        <position position="69"/>
    </location>
    <ligand>
        <name>Zn(2+)</name>
        <dbReference type="ChEBI" id="CHEBI:29105"/>
    </ligand>
</feature>
<gene>
    <name evidence="4" type="primary">mtaD</name>
    <name evidence="6" type="ORF">CSTERTH_05690</name>
</gene>
<dbReference type="GO" id="GO:0050270">
    <property type="term" value="F:S-adenosylhomocysteine deaminase activity"/>
    <property type="evidence" value="ECO:0007669"/>
    <property type="project" value="UniProtKB-UniRule"/>
</dbReference>
<dbReference type="EMBL" id="CP014672">
    <property type="protein sequence ID" value="ANW98564.1"/>
    <property type="molecule type" value="Genomic_DNA"/>
</dbReference>
<evidence type="ECO:0000256" key="2">
    <source>
        <dbReference type="ARBA" id="ARBA00022801"/>
    </source>
</evidence>
<dbReference type="Gene3D" id="3.20.20.140">
    <property type="entry name" value="Metal-dependent hydrolases"/>
    <property type="match status" value="1"/>
</dbReference>
<evidence type="ECO:0000256" key="1">
    <source>
        <dbReference type="ARBA" id="ARBA00022723"/>
    </source>
</evidence>
<dbReference type="GO" id="GO:0090614">
    <property type="term" value="F:5'-methylthioadenosine deaminase activity"/>
    <property type="evidence" value="ECO:0007669"/>
    <property type="project" value="UniProtKB-UniRule"/>
</dbReference>
<keyword evidence="2 4" id="KW-0378">Hydrolase</keyword>
<accession>A0A1B1YCS6</accession>
<dbReference type="Gene3D" id="2.30.40.10">
    <property type="entry name" value="Urease, subunit C, domain 1"/>
    <property type="match status" value="1"/>
</dbReference>
<dbReference type="InterPro" id="IPR011059">
    <property type="entry name" value="Metal-dep_hydrolase_composite"/>
</dbReference>
<feature type="domain" description="Amidohydrolase-related" evidence="5">
    <location>
        <begin position="58"/>
        <end position="407"/>
    </location>
</feature>
<dbReference type="PANTHER" id="PTHR43794">
    <property type="entry name" value="AMINOHYDROLASE SSNA-RELATED"/>
    <property type="match status" value="1"/>
</dbReference>
<dbReference type="FunFam" id="3.20.20.140:FF:000014">
    <property type="entry name" value="5-methylthioadenosine/S-adenosylhomocysteine deaminase"/>
    <property type="match status" value="1"/>
</dbReference>
<comment type="function">
    <text evidence="4">Catalyzes the deamination of 5-methylthioadenosine and S-adenosyl-L-homocysteine into 5-methylthioinosine and S-inosyl-L-homocysteine, respectively. Is also able to deaminate adenosine.</text>
</comment>
<keyword evidence="3 4" id="KW-0862">Zinc</keyword>
<sequence length="435" mass="48567">MGYHIENITVVTWDNDELRIIKNATVETEGNKITYVGGNKNDGSKGEGKVGIDGTGKVLIPGLVNAHTHVPMTLMRSYADDLDLHTWLFDHIFKIEDRLTDEDVYWGSLLGMMEMIAGGTTCFNDMYYFVDRIAEATAESGMRALLSRGLTNNEDKDDYSDDYRIKEAVETFKKWHGAMNDRIRVAFAPHAIYTCAPKYIRAIRDTAEKFGTCIHVHVDETLKEHNDSLNQFGKTPVRHLYDLGLFDLPTIAAHCVHVTEQDMELMKEKSVSFVHNPGSNLKLGSGIAPVPEALRKGLNVALGTDGASSNNNLNMWEEMNLAALIHKGVRRDPLAVRAEEAFKMATVNGAKALGFNNVGQIKEGFVADMVILNFSKPHYLPEHNPVSNLAYSAQASDVETVFVDGRILYDKGEYKTLDTEKILYNVNKVCQRLFG</sequence>
<feature type="binding site" evidence="4">
    <location>
        <position position="305"/>
    </location>
    <ligand>
        <name>substrate</name>
    </ligand>
</feature>
<organism evidence="6 7">
    <name type="scientific">Thermoclostridium stercorarium subsp. thermolacticum DSM 2910</name>
    <dbReference type="NCBI Taxonomy" id="1121336"/>
    <lineage>
        <taxon>Bacteria</taxon>
        <taxon>Bacillati</taxon>
        <taxon>Bacillota</taxon>
        <taxon>Clostridia</taxon>
        <taxon>Eubacteriales</taxon>
        <taxon>Oscillospiraceae</taxon>
        <taxon>Thermoclostridium</taxon>
    </lineage>
</organism>
<comment type="similarity">
    <text evidence="4">Belongs to the metallo-dependent hydrolases superfamily. MTA/SAH deaminase family.</text>
</comment>
<dbReference type="CDD" id="cd01298">
    <property type="entry name" value="ATZ_TRZ_like"/>
    <property type="match status" value="1"/>
</dbReference>
<feature type="binding site" evidence="4">
    <location>
        <position position="305"/>
    </location>
    <ligand>
        <name>Zn(2+)</name>
        <dbReference type="ChEBI" id="CHEBI:29105"/>
    </ligand>
</feature>